<proteinExistence type="predicted"/>
<protein>
    <submittedName>
        <fullName evidence="2">DUF4263 domain-containing protein</fullName>
    </submittedName>
</protein>
<dbReference type="RefSeq" id="WP_303550695.1">
    <property type="nucleotide sequence ID" value="NZ_JAUOPG010000007.1"/>
</dbReference>
<dbReference type="InterPro" id="IPR025359">
    <property type="entry name" value="SduA_C"/>
</dbReference>
<organism evidence="2 3">
    <name type="scientific">Neptunomonas phycophila</name>
    <dbReference type="NCBI Taxonomy" id="1572645"/>
    <lineage>
        <taxon>Bacteria</taxon>
        <taxon>Pseudomonadati</taxon>
        <taxon>Pseudomonadota</taxon>
        <taxon>Gammaproteobacteria</taxon>
        <taxon>Oceanospirillales</taxon>
        <taxon>Oceanospirillaceae</taxon>
        <taxon>Neptunomonas</taxon>
    </lineage>
</organism>
<gene>
    <name evidence="2" type="ORF">Q4490_11515</name>
</gene>
<comment type="caution">
    <text evidence="2">The sequence shown here is derived from an EMBL/GenBank/DDBJ whole genome shotgun (WGS) entry which is preliminary data.</text>
</comment>
<name>A0AAW7XLM1_9GAMM</name>
<evidence type="ECO:0000259" key="1">
    <source>
        <dbReference type="Pfam" id="PF14082"/>
    </source>
</evidence>
<dbReference type="Proteomes" id="UP001169862">
    <property type="component" value="Unassembled WGS sequence"/>
</dbReference>
<feature type="domain" description="Shedu protein SduA C-terminal" evidence="1">
    <location>
        <begin position="157"/>
        <end position="306"/>
    </location>
</feature>
<reference evidence="2" key="1">
    <citation type="submission" date="2023-07" db="EMBL/GenBank/DDBJ databases">
        <title>Genome content predicts the carbon catabolic preferences of heterotrophic bacteria.</title>
        <authorList>
            <person name="Gralka M."/>
        </authorList>
    </citation>
    <scope>NUCLEOTIDE SEQUENCE</scope>
    <source>
        <strain evidence="2">I2M16</strain>
    </source>
</reference>
<dbReference type="AlphaFoldDB" id="A0AAW7XLM1"/>
<evidence type="ECO:0000313" key="2">
    <source>
        <dbReference type="EMBL" id="MDO6454189.1"/>
    </source>
</evidence>
<evidence type="ECO:0000313" key="3">
    <source>
        <dbReference type="Proteomes" id="UP001169862"/>
    </source>
</evidence>
<dbReference type="EMBL" id="JAUOPG010000007">
    <property type="protein sequence ID" value="MDO6454189.1"/>
    <property type="molecule type" value="Genomic_DNA"/>
</dbReference>
<accession>A0AAW7XLM1</accession>
<dbReference type="Pfam" id="PF14082">
    <property type="entry name" value="SduA_C"/>
    <property type="match status" value="1"/>
</dbReference>
<sequence>MAKVSGQKFTVLKDKKTVVTRAGLWKVPHNTIEDEIYLKVGRYKKPENWIETEVAELDNPKSELTLTGEEFSNLITFIQENYEPFKNGTQAFIPLDNPYDVSVAHQVKQLLNLDDRQRMLDFLIQNDVIPTDLEIGLAHAKRSRAIDEFNSMLELDLTENNWQHWFEINSWVLGTDFVKVLDERTIDTANISDFLMQSYDGFLDIVEIKRPEGGLKFWQASLDHGNHIPHSDLIKAITQASIYIHEVEREADSHKFFQRVGGVRTIKPRCTLIYGRSGDWTTEQQEAFRILNSSYHNLTIMTFDHVIERAKRILGQNC</sequence>